<organism evidence="2 3">
    <name type="scientific">Aspergillus keveii</name>
    <dbReference type="NCBI Taxonomy" id="714993"/>
    <lineage>
        <taxon>Eukaryota</taxon>
        <taxon>Fungi</taxon>
        <taxon>Dikarya</taxon>
        <taxon>Ascomycota</taxon>
        <taxon>Pezizomycotina</taxon>
        <taxon>Eurotiomycetes</taxon>
        <taxon>Eurotiomycetidae</taxon>
        <taxon>Eurotiales</taxon>
        <taxon>Aspergillaceae</taxon>
        <taxon>Aspergillus</taxon>
        <taxon>Aspergillus subgen. Nidulantes</taxon>
    </lineage>
</organism>
<proteinExistence type="predicted"/>
<gene>
    <name evidence="2" type="ORF">BJX66DRAFT_69180</name>
</gene>
<reference evidence="2 3" key="1">
    <citation type="submission" date="2024-07" db="EMBL/GenBank/DDBJ databases">
        <title>Section-level genome sequencing and comparative genomics of Aspergillus sections Usti and Cavernicolus.</title>
        <authorList>
            <consortium name="Lawrence Berkeley National Laboratory"/>
            <person name="Nybo J.L."/>
            <person name="Vesth T.C."/>
            <person name="Theobald S."/>
            <person name="Frisvad J.C."/>
            <person name="Larsen T.O."/>
            <person name="Kjaerboelling I."/>
            <person name="Rothschild-Mancinelli K."/>
            <person name="Lyhne E.K."/>
            <person name="Kogle M.E."/>
            <person name="Barry K."/>
            <person name="Clum A."/>
            <person name="Na H."/>
            <person name="Ledsgaard L."/>
            <person name="Lin J."/>
            <person name="Lipzen A."/>
            <person name="Kuo A."/>
            <person name="Riley R."/>
            <person name="Mondo S."/>
            <person name="Labutti K."/>
            <person name="Haridas S."/>
            <person name="Pangalinan J."/>
            <person name="Salamov A.A."/>
            <person name="Simmons B.A."/>
            <person name="Magnuson J.K."/>
            <person name="Chen J."/>
            <person name="Drula E."/>
            <person name="Henrissat B."/>
            <person name="Wiebenga A."/>
            <person name="Lubbers R.J."/>
            <person name="Gomes A.C."/>
            <person name="Makela M.R."/>
            <person name="Stajich J."/>
            <person name="Grigoriev I.V."/>
            <person name="Mortensen U.H."/>
            <person name="De Vries R.P."/>
            <person name="Baker S.E."/>
            <person name="Andersen M.R."/>
        </authorList>
    </citation>
    <scope>NUCLEOTIDE SEQUENCE [LARGE SCALE GENOMIC DNA]</scope>
    <source>
        <strain evidence="2 3">CBS 209.92</strain>
    </source>
</reference>
<protein>
    <submittedName>
        <fullName evidence="2">Uncharacterized protein</fullName>
    </submittedName>
</protein>
<name>A0ABR4FPA9_9EURO</name>
<feature type="region of interest" description="Disordered" evidence="1">
    <location>
        <begin position="54"/>
        <end position="73"/>
    </location>
</feature>
<evidence type="ECO:0000313" key="3">
    <source>
        <dbReference type="Proteomes" id="UP001610563"/>
    </source>
</evidence>
<keyword evidence="3" id="KW-1185">Reference proteome</keyword>
<evidence type="ECO:0000313" key="2">
    <source>
        <dbReference type="EMBL" id="KAL2785080.1"/>
    </source>
</evidence>
<dbReference type="Proteomes" id="UP001610563">
    <property type="component" value="Unassembled WGS sequence"/>
</dbReference>
<accession>A0ABR4FPA9</accession>
<evidence type="ECO:0000256" key="1">
    <source>
        <dbReference type="SAM" id="MobiDB-lite"/>
    </source>
</evidence>
<sequence>MIQLDLRSKIRSSCFYNWLQVSNESRQTINQAAHEDKGMGPLLLRSRIATIDMDHQKNKIKKGSRSAQQPDSL</sequence>
<dbReference type="EMBL" id="JBFTWV010000156">
    <property type="protein sequence ID" value="KAL2785080.1"/>
    <property type="molecule type" value="Genomic_DNA"/>
</dbReference>
<comment type="caution">
    <text evidence="2">The sequence shown here is derived from an EMBL/GenBank/DDBJ whole genome shotgun (WGS) entry which is preliminary data.</text>
</comment>